<dbReference type="SUPFAM" id="SSF50249">
    <property type="entry name" value="Nucleic acid-binding proteins"/>
    <property type="match status" value="3"/>
</dbReference>
<accession>A0ABT3L8F3</accession>
<dbReference type="SMART" id="SM00357">
    <property type="entry name" value="CSP"/>
    <property type="match status" value="1"/>
</dbReference>
<dbReference type="InterPro" id="IPR011129">
    <property type="entry name" value="CSD"/>
</dbReference>
<evidence type="ECO:0000256" key="1">
    <source>
        <dbReference type="ARBA" id="ARBA00022722"/>
    </source>
</evidence>
<protein>
    <submittedName>
        <fullName evidence="5">Ribonuclease R</fullName>
    </submittedName>
</protein>
<dbReference type="InterPro" id="IPR013223">
    <property type="entry name" value="RNase_B_OB_dom"/>
</dbReference>
<dbReference type="Gene3D" id="2.40.50.140">
    <property type="entry name" value="Nucleic acid-binding proteins"/>
    <property type="match status" value="2"/>
</dbReference>
<dbReference type="InterPro" id="IPR003029">
    <property type="entry name" value="S1_domain"/>
</dbReference>
<dbReference type="Pfam" id="PF00773">
    <property type="entry name" value="RNB"/>
    <property type="match status" value="1"/>
</dbReference>
<dbReference type="Pfam" id="PF08206">
    <property type="entry name" value="OB_RNB"/>
    <property type="match status" value="1"/>
</dbReference>
<organism evidence="5 6">
    <name type="scientific">Spirulina subsalsa FACHB-351</name>
    <dbReference type="NCBI Taxonomy" id="234711"/>
    <lineage>
        <taxon>Bacteria</taxon>
        <taxon>Bacillati</taxon>
        <taxon>Cyanobacteriota</taxon>
        <taxon>Cyanophyceae</taxon>
        <taxon>Spirulinales</taxon>
        <taxon>Spirulinaceae</taxon>
        <taxon>Spirulina</taxon>
    </lineage>
</organism>
<dbReference type="EMBL" id="JAIHOM010000089">
    <property type="protein sequence ID" value="MCW6037790.1"/>
    <property type="molecule type" value="Genomic_DNA"/>
</dbReference>
<evidence type="ECO:0000313" key="6">
    <source>
        <dbReference type="Proteomes" id="UP001526426"/>
    </source>
</evidence>
<dbReference type="PROSITE" id="PS50126">
    <property type="entry name" value="S1"/>
    <property type="match status" value="1"/>
</dbReference>
<feature type="domain" description="S1 motif" evidence="4">
    <location>
        <begin position="663"/>
        <end position="744"/>
    </location>
</feature>
<keyword evidence="6" id="KW-1185">Reference proteome</keyword>
<evidence type="ECO:0000313" key="5">
    <source>
        <dbReference type="EMBL" id="MCW6037790.1"/>
    </source>
</evidence>
<evidence type="ECO:0000259" key="4">
    <source>
        <dbReference type="PROSITE" id="PS50126"/>
    </source>
</evidence>
<dbReference type="SMART" id="SM00316">
    <property type="entry name" value="S1"/>
    <property type="match status" value="1"/>
</dbReference>
<dbReference type="InterPro" id="IPR050180">
    <property type="entry name" value="RNR_Ribonuclease"/>
</dbReference>
<dbReference type="InterPro" id="IPR012340">
    <property type="entry name" value="NA-bd_OB-fold"/>
</dbReference>
<keyword evidence="3" id="KW-0269">Exonuclease</keyword>
<dbReference type="Proteomes" id="UP001526426">
    <property type="component" value="Unassembled WGS sequence"/>
</dbReference>
<comment type="caution">
    <text evidence="5">The sequence shown here is derived from an EMBL/GenBank/DDBJ whole genome shotgun (WGS) entry which is preliminary data.</text>
</comment>
<keyword evidence="1" id="KW-0540">Nuclease</keyword>
<reference evidence="5 6" key="1">
    <citation type="submission" date="2021-08" db="EMBL/GenBank/DDBJ databases">
        <title>Draft genome sequence of Spirulina subsalsa with high tolerance to salinity and hype-accumulation of phycocyanin.</title>
        <authorList>
            <person name="Pei H."/>
            <person name="Jiang L."/>
        </authorList>
    </citation>
    <scope>NUCLEOTIDE SEQUENCE [LARGE SCALE GENOMIC DNA]</scope>
    <source>
        <strain evidence="5 6">FACHB-351</strain>
    </source>
</reference>
<dbReference type="RefSeq" id="WP_265265662.1">
    <property type="nucleotide sequence ID" value="NZ_JAIHOM010000089.1"/>
</dbReference>
<proteinExistence type="predicted"/>
<dbReference type="Pfam" id="PF00575">
    <property type="entry name" value="S1"/>
    <property type="match status" value="1"/>
</dbReference>
<evidence type="ECO:0000256" key="3">
    <source>
        <dbReference type="ARBA" id="ARBA00022839"/>
    </source>
</evidence>
<dbReference type="PANTHER" id="PTHR23355">
    <property type="entry name" value="RIBONUCLEASE"/>
    <property type="match status" value="1"/>
</dbReference>
<keyword evidence="2" id="KW-0378">Hydrolase</keyword>
<evidence type="ECO:0000256" key="2">
    <source>
        <dbReference type="ARBA" id="ARBA00022801"/>
    </source>
</evidence>
<dbReference type="PANTHER" id="PTHR23355:SF9">
    <property type="entry name" value="DIS3-LIKE EXONUCLEASE 2"/>
    <property type="match status" value="1"/>
</dbReference>
<dbReference type="CDD" id="cd04471">
    <property type="entry name" value="S1_RNase_R"/>
    <property type="match status" value="1"/>
</dbReference>
<dbReference type="InterPro" id="IPR040476">
    <property type="entry name" value="CSD2"/>
</dbReference>
<sequence length="758" mass="85592">MEFSIATLLAQFSQDKLVAGKYLEKRLNCEDEECQEKLLVALDALERIGVLTKEMGKYRRVYEEGVVEAKLRCSSKGFCFAIQDEEGADDIYVRESHLSTAWNGDRVLVRVIKEGSRRRSPEGEVKVILDRANPSLLARIKKVPVGFQAVPLDDRLLFELDLNNDPNELEDAIDHLVHVEVIRYPLGNSLPIGRVTKILGSDAEAAADTDIVCCKHDLPQTFSQKVLESAKAIGKAPTSGKLPKADLKNRLDLRSLLTVSLEDEKYVQGKDEPLLIENAFSLEPLPENQWKLTIHIADFAHYIEVNSPLDYAARKRGTAVHLGELELPMLPQSVIERCSLTLNQERLAFSIILTLSKNGVILAYDIQPSVVQVDYQMTYQQIQEYLRDESQVGDEVKSAVEMLDKLFFTLGPVIKAQRLQRGGFDLHMEIRSPFKDEGRLGTLAIADHLPIQAMLMEVALLAGKAVADHCRNLDLPAIYCTQPEPDMMELEDFLKLGINLGLDLDVESEDDLQSRDYQGFVQEIAGSSAPKILTEFLRSTLRSPMYSTKPGPHFGLAYGDGYCHVLSPGQRYVDLQVQRVLHLLFEEGRDRRSIRAKIRVNLGSSTSYDQISWNILPPQIQTQWEQDTAMLINHLNERDKVAEDAERDLIGLKKAEKMKERTGEVFTGLITGVQSYGFFVEIEELMVEGLVHVSSLKDDWYEYRSRHSCLVGRKNRTAYRLGDRVEVQVKSVDYYRQQIDLVTVSGGSDASNEDFEDE</sequence>
<dbReference type="InterPro" id="IPR001900">
    <property type="entry name" value="RNase_II/R"/>
</dbReference>
<name>A0ABT3L8F3_9CYAN</name>
<gene>
    <name evidence="5" type="ORF">K4A83_16145</name>
</gene>
<dbReference type="SMART" id="SM00955">
    <property type="entry name" value="RNB"/>
    <property type="match status" value="1"/>
</dbReference>
<dbReference type="Pfam" id="PF17876">
    <property type="entry name" value="CSD2"/>
    <property type="match status" value="1"/>
</dbReference>